<dbReference type="PANTHER" id="PTHR21512:SF5">
    <property type="entry name" value="TRAFFICKING PROTEIN PARTICLE COMPLEX SUBUNIT 9"/>
    <property type="match status" value="1"/>
</dbReference>
<protein>
    <submittedName>
        <fullName evidence="7">Uncharacterized protein</fullName>
    </submittedName>
</protein>
<organism evidence="7 8">
    <name type="scientific">Conidiobolus coronatus (strain ATCC 28846 / CBS 209.66 / NRRL 28638)</name>
    <name type="common">Delacroixia coronata</name>
    <dbReference type="NCBI Taxonomy" id="796925"/>
    <lineage>
        <taxon>Eukaryota</taxon>
        <taxon>Fungi</taxon>
        <taxon>Fungi incertae sedis</taxon>
        <taxon>Zoopagomycota</taxon>
        <taxon>Entomophthoromycotina</taxon>
        <taxon>Entomophthoromycetes</taxon>
        <taxon>Entomophthorales</taxon>
        <taxon>Ancylistaceae</taxon>
        <taxon>Conidiobolus</taxon>
    </lineage>
</organism>
<evidence type="ECO:0000259" key="4">
    <source>
        <dbReference type="Pfam" id="PF08626"/>
    </source>
</evidence>
<sequence>MTTIFSPSQLTILIHNLNPNANPVTLEKRKSLLTSNRIIYIKDLIASGALDSGRKSKLITQLYQKGFISLNFIEFNNSEYVKFLEGFQLSRKILAVIGILELDQLEEDLDKTYRDFQDFVSQIDTVVTYKCFAFSSADSDFNSKFKLEINRWSGLVLCEGLKSQEIIDNTTYQYISDLLLNCFELATGLITTEHLNIPSNVPIGDEPMSRSNTNSPPLFQYGEKTSNHRKSAFSLNFKDYSFQSKVNELASRQLKLCSDLYLMTGRFQQAFHLYQKSIEINKSNNDPLWLASSIEGFLCTIIYLQACDSLGQTTSLYSGKSSSKIWGEIVQRYSTEIVDLYAKTDYPLLVIETNLKISKLTSVLHRFGLSGQAPLLAIANDNLDPLDAPLTHIPQISRNLVSNWAALIINENFFNLDPYFQITLLIQLGQIYGSINYLRKRAYYYKLASQKFLTTQAPAKFNLKIFQNPKTQIVPYLTSICQGYLLNLDGDEGWISVQQKLYRTVLSICEASDNQNLFRHYLIQNLIQLKSVLTQPDQEVILLKLQKCIASSTESELTDVDNFNVPFEVKFLELKGTEIDNSANNDKNSPFLYNPYKSTTLSKVDKKPTKLNLEINQNYLISISVENPFKVEFNCKLTTIMDHSDSNESLKFEELDIKLTPGPNELQLPLNLAQIGEYKLKGITLNSILNSEQVIEFLNFKELVINCGNPKPSVEFETSTSITGYSLVPLNFDLKFTNLGKCTLNEVRLLSFDFELKKEFKELEVNEMYYRDQLVNLIEFELTNFTKPSSGEQGSVEFRAKFINLLELIKLRIEVRDENNLSITVPLTFGVDVKELVSVSKFSVVNEFEPEFRELITSNNVSIDSNDASIPKGL</sequence>
<dbReference type="AlphaFoldDB" id="A0A137NQE9"/>
<dbReference type="EMBL" id="KQ965082">
    <property type="protein sequence ID" value="KXN64900.1"/>
    <property type="molecule type" value="Genomic_DNA"/>
</dbReference>
<name>A0A137NQE9_CONC2</name>
<feature type="domain" description="Trs120/TRAPPC9 TPR region" evidence="6">
    <location>
        <begin position="337"/>
        <end position="553"/>
    </location>
</feature>
<evidence type="ECO:0000259" key="5">
    <source>
        <dbReference type="Pfam" id="PF23273"/>
    </source>
</evidence>
<dbReference type="InterPro" id="IPR013935">
    <property type="entry name" value="Trs120_TRAPPC9"/>
</dbReference>
<dbReference type="Pfam" id="PF23273">
    <property type="entry name" value="DUF7076"/>
    <property type="match status" value="1"/>
</dbReference>
<feature type="domain" description="Trs120/TRAPPC9 N-terminal" evidence="4">
    <location>
        <begin position="60"/>
        <end position="305"/>
    </location>
</feature>
<dbReference type="STRING" id="796925.A0A137NQE9"/>
<keyword evidence="2" id="KW-0333">Golgi apparatus</keyword>
<dbReference type="PANTHER" id="PTHR21512">
    <property type="entry name" value="TRAFFICKING PROTEIN PARTICLE COMPLEX SUBUNIT 9"/>
    <property type="match status" value="1"/>
</dbReference>
<dbReference type="Proteomes" id="UP000070444">
    <property type="component" value="Unassembled WGS sequence"/>
</dbReference>
<accession>A0A137NQE9</accession>
<evidence type="ECO:0000259" key="6">
    <source>
        <dbReference type="Pfam" id="PF26251"/>
    </source>
</evidence>
<dbReference type="GO" id="GO:0005802">
    <property type="term" value="C:trans-Golgi network"/>
    <property type="evidence" value="ECO:0007669"/>
    <property type="project" value="TreeGrafter"/>
</dbReference>
<dbReference type="InterPro" id="IPR058563">
    <property type="entry name" value="Trs120_TRAPPC9_N"/>
</dbReference>
<evidence type="ECO:0000256" key="2">
    <source>
        <dbReference type="ARBA" id="ARBA00023034"/>
    </source>
</evidence>
<dbReference type="InterPro" id="IPR058564">
    <property type="entry name" value="TPR_TRAPPC9_Trs120"/>
</dbReference>
<keyword evidence="8" id="KW-1185">Reference proteome</keyword>
<feature type="domain" description="DUF7076" evidence="5">
    <location>
        <begin position="617"/>
        <end position="685"/>
    </location>
</feature>
<dbReference type="Pfam" id="PF08626">
    <property type="entry name" value="TRAPPC9-Trs120"/>
    <property type="match status" value="1"/>
</dbReference>
<dbReference type="Pfam" id="PF26251">
    <property type="entry name" value="TPR_TRAPPC9-Trs120"/>
    <property type="match status" value="1"/>
</dbReference>
<feature type="repeat" description="TPR" evidence="3">
    <location>
        <begin position="251"/>
        <end position="284"/>
    </location>
</feature>
<evidence type="ECO:0000313" key="8">
    <source>
        <dbReference type="Proteomes" id="UP000070444"/>
    </source>
</evidence>
<evidence type="ECO:0000313" key="7">
    <source>
        <dbReference type="EMBL" id="KXN64900.1"/>
    </source>
</evidence>
<dbReference type="InterPro" id="IPR019734">
    <property type="entry name" value="TPR_rpt"/>
</dbReference>
<evidence type="ECO:0000256" key="1">
    <source>
        <dbReference type="ARBA" id="ARBA00004555"/>
    </source>
</evidence>
<keyword evidence="3" id="KW-0802">TPR repeat</keyword>
<dbReference type="OrthoDB" id="27962at2759"/>
<dbReference type="OMA" id="FEPEFRE"/>
<evidence type="ECO:0000256" key="3">
    <source>
        <dbReference type="PROSITE-ProRule" id="PRU00339"/>
    </source>
</evidence>
<reference evidence="7 8" key="1">
    <citation type="journal article" date="2015" name="Genome Biol. Evol.">
        <title>Phylogenomic analyses indicate that early fungi evolved digesting cell walls of algal ancestors of land plants.</title>
        <authorList>
            <person name="Chang Y."/>
            <person name="Wang S."/>
            <person name="Sekimoto S."/>
            <person name="Aerts A.L."/>
            <person name="Choi C."/>
            <person name="Clum A."/>
            <person name="LaButti K.M."/>
            <person name="Lindquist E.A."/>
            <person name="Yee Ngan C."/>
            <person name="Ohm R.A."/>
            <person name="Salamov A.A."/>
            <person name="Grigoriev I.V."/>
            <person name="Spatafora J.W."/>
            <person name="Berbee M.L."/>
        </authorList>
    </citation>
    <scope>NUCLEOTIDE SEQUENCE [LARGE SCALE GENOMIC DNA]</scope>
    <source>
        <strain evidence="7 8">NRRL 28638</strain>
    </source>
</reference>
<feature type="non-terminal residue" evidence="7">
    <location>
        <position position="874"/>
    </location>
</feature>
<gene>
    <name evidence="7" type="ORF">CONCODRAFT_13725</name>
</gene>
<dbReference type="PROSITE" id="PS50005">
    <property type="entry name" value="TPR"/>
    <property type="match status" value="1"/>
</dbReference>
<comment type="subcellular location">
    <subcellularLocation>
        <location evidence="1">Golgi apparatus</location>
    </subcellularLocation>
</comment>
<dbReference type="InterPro" id="IPR055504">
    <property type="entry name" value="DUF7076"/>
</dbReference>
<proteinExistence type="predicted"/>